<evidence type="ECO:0000256" key="1">
    <source>
        <dbReference type="SAM" id="Coils"/>
    </source>
</evidence>
<evidence type="ECO:0000313" key="3">
    <source>
        <dbReference type="EMBL" id="CAJ0580941.1"/>
    </source>
</evidence>
<protein>
    <submittedName>
        <fullName evidence="3">Uncharacterized protein</fullName>
    </submittedName>
</protein>
<sequence length="271" mass="31264">MGPTQSTSKLSKASCESYAEDNTASTYSVDWRRTSRTRSPEPTNISGLQRWNSVNHHNQNNIGKYRGQTRNVSEGNQKYEASVVETQEEETLQNNQTTTEVETKYFKRPPRSSVLFTAKPEPSKMRARSCEATMKHPTPDYTDRVGGKLYSSTLKTLANEQRNGRLLGGIIKKCIGWDKKTVYRVNCEKEHDTHGNYRYKREADFFGMGKLKALVKKKIEDEREKIRAKERRNEQRDAAIALLLEEIVRLRQEIEASRASPDEEWQDNIIL</sequence>
<evidence type="ECO:0000256" key="2">
    <source>
        <dbReference type="SAM" id="MobiDB-lite"/>
    </source>
</evidence>
<gene>
    <name evidence="3" type="ORF">MSPICULIGERA_LOCUS19115</name>
</gene>
<feature type="non-terminal residue" evidence="3">
    <location>
        <position position="1"/>
    </location>
</feature>
<keyword evidence="1" id="KW-0175">Coiled coil</keyword>
<feature type="compositionally biased region" description="Polar residues" evidence="2">
    <location>
        <begin position="1"/>
        <end position="11"/>
    </location>
</feature>
<feature type="region of interest" description="Disordered" evidence="2">
    <location>
        <begin position="114"/>
        <end position="143"/>
    </location>
</feature>
<feature type="coiled-coil region" evidence="1">
    <location>
        <begin position="212"/>
        <end position="260"/>
    </location>
</feature>
<keyword evidence="4" id="KW-1185">Reference proteome</keyword>
<comment type="caution">
    <text evidence="3">The sequence shown here is derived from an EMBL/GenBank/DDBJ whole genome shotgun (WGS) entry which is preliminary data.</text>
</comment>
<accession>A0AA36D5A5</accession>
<feature type="compositionally biased region" description="Basic and acidic residues" evidence="2">
    <location>
        <begin position="133"/>
        <end position="143"/>
    </location>
</feature>
<evidence type="ECO:0000313" key="4">
    <source>
        <dbReference type="Proteomes" id="UP001177023"/>
    </source>
</evidence>
<dbReference type="Proteomes" id="UP001177023">
    <property type="component" value="Unassembled WGS sequence"/>
</dbReference>
<name>A0AA36D5A5_9BILA</name>
<dbReference type="AlphaFoldDB" id="A0AA36D5A5"/>
<feature type="region of interest" description="Disordered" evidence="2">
    <location>
        <begin position="1"/>
        <end position="48"/>
    </location>
</feature>
<organism evidence="3 4">
    <name type="scientific">Mesorhabditis spiculigera</name>
    <dbReference type="NCBI Taxonomy" id="96644"/>
    <lineage>
        <taxon>Eukaryota</taxon>
        <taxon>Metazoa</taxon>
        <taxon>Ecdysozoa</taxon>
        <taxon>Nematoda</taxon>
        <taxon>Chromadorea</taxon>
        <taxon>Rhabditida</taxon>
        <taxon>Rhabditina</taxon>
        <taxon>Rhabditomorpha</taxon>
        <taxon>Rhabditoidea</taxon>
        <taxon>Rhabditidae</taxon>
        <taxon>Mesorhabditinae</taxon>
        <taxon>Mesorhabditis</taxon>
    </lineage>
</organism>
<proteinExistence type="predicted"/>
<reference evidence="3" key="1">
    <citation type="submission" date="2023-06" db="EMBL/GenBank/DDBJ databases">
        <authorList>
            <person name="Delattre M."/>
        </authorList>
    </citation>
    <scope>NUCLEOTIDE SEQUENCE</scope>
    <source>
        <strain evidence="3">AF72</strain>
    </source>
</reference>
<dbReference type="EMBL" id="CATQJA010002662">
    <property type="protein sequence ID" value="CAJ0580941.1"/>
    <property type="molecule type" value="Genomic_DNA"/>
</dbReference>